<protein>
    <submittedName>
        <fullName evidence="1">Uncharacterized protein</fullName>
    </submittedName>
</protein>
<name>A0A0C3LJY2_9AGAM</name>
<organism evidence="1 2">
    <name type="scientific">Tulasnella calospora MUT 4182</name>
    <dbReference type="NCBI Taxonomy" id="1051891"/>
    <lineage>
        <taxon>Eukaryota</taxon>
        <taxon>Fungi</taxon>
        <taxon>Dikarya</taxon>
        <taxon>Basidiomycota</taxon>
        <taxon>Agaricomycotina</taxon>
        <taxon>Agaricomycetes</taxon>
        <taxon>Cantharellales</taxon>
        <taxon>Tulasnellaceae</taxon>
        <taxon>Tulasnella</taxon>
    </lineage>
</organism>
<dbReference type="AlphaFoldDB" id="A0A0C3LJY2"/>
<keyword evidence="2" id="KW-1185">Reference proteome</keyword>
<accession>A0A0C3LJY2</accession>
<dbReference type="HOGENOM" id="CLU_3108160_0_0_1"/>
<dbReference type="EMBL" id="KN822943">
    <property type="protein sequence ID" value="KIO34338.1"/>
    <property type="molecule type" value="Genomic_DNA"/>
</dbReference>
<evidence type="ECO:0000313" key="1">
    <source>
        <dbReference type="EMBL" id="KIO34338.1"/>
    </source>
</evidence>
<reference evidence="1 2" key="1">
    <citation type="submission" date="2014-04" db="EMBL/GenBank/DDBJ databases">
        <authorList>
            <consortium name="DOE Joint Genome Institute"/>
            <person name="Kuo A."/>
            <person name="Girlanda M."/>
            <person name="Perotto S."/>
            <person name="Kohler A."/>
            <person name="Nagy L.G."/>
            <person name="Floudas D."/>
            <person name="Copeland A."/>
            <person name="Barry K.W."/>
            <person name="Cichocki N."/>
            <person name="Veneault-Fourrey C."/>
            <person name="LaButti K."/>
            <person name="Lindquist E.A."/>
            <person name="Lipzen A."/>
            <person name="Lundell T."/>
            <person name="Morin E."/>
            <person name="Murat C."/>
            <person name="Sun H."/>
            <person name="Tunlid A."/>
            <person name="Henrissat B."/>
            <person name="Grigoriev I.V."/>
            <person name="Hibbett D.S."/>
            <person name="Martin F."/>
            <person name="Nordberg H.P."/>
            <person name="Cantor M.N."/>
            <person name="Hua S.X."/>
        </authorList>
    </citation>
    <scope>NUCLEOTIDE SEQUENCE [LARGE SCALE GENOMIC DNA]</scope>
    <source>
        <strain evidence="1 2">MUT 4182</strain>
    </source>
</reference>
<dbReference type="Proteomes" id="UP000054248">
    <property type="component" value="Unassembled WGS sequence"/>
</dbReference>
<evidence type="ECO:0000313" key="2">
    <source>
        <dbReference type="Proteomes" id="UP000054248"/>
    </source>
</evidence>
<gene>
    <name evidence="1" type="ORF">M407DRAFT_127583</name>
</gene>
<sequence>MITKSTDGSYVRVWRPPYPSALHQHLNSYSNALCFRRRIILYVVYRSVRLY</sequence>
<proteinExistence type="predicted"/>
<reference evidence="2" key="2">
    <citation type="submission" date="2015-01" db="EMBL/GenBank/DDBJ databases">
        <title>Evolutionary Origins and Diversification of the Mycorrhizal Mutualists.</title>
        <authorList>
            <consortium name="DOE Joint Genome Institute"/>
            <consortium name="Mycorrhizal Genomics Consortium"/>
            <person name="Kohler A."/>
            <person name="Kuo A."/>
            <person name="Nagy L.G."/>
            <person name="Floudas D."/>
            <person name="Copeland A."/>
            <person name="Barry K.W."/>
            <person name="Cichocki N."/>
            <person name="Veneault-Fourrey C."/>
            <person name="LaButti K."/>
            <person name="Lindquist E.A."/>
            <person name="Lipzen A."/>
            <person name="Lundell T."/>
            <person name="Morin E."/>
            <person name="Murat C."/>
            <person name="Riley R."/>
            <person name="Ohm R."/>
            <person name="Sun H."/>
            <person name="Tunlid A."/>
            <person name="Henrissat B."/>
            <person name="Grigoriev I.V."/>
            <person name="Hibbett D.S."/>
            <person name="Martin F."/>
        </authorList>
    </citation>
    <scope>NUCLEOTIDE SEQUENCE [LARGE SCALE GENOMIC DNA]</scope>
    <source>
        <strain evidence="2">MUT 4182</strain>
    </source>
</reference>